<sequence>MVPIVKIEPHRTLNIKMEHTFAQRRQPGAGKNSFPGCLSLEEQHLYKPSKLERQWKWG</sequence>
<comment type="caution">
    <text evidence="1">The sequence shown here is derived from an EMBL/GenBank/DDBJ whole genome shotgun (WGS) entry which is preliminary data.</text>
</comment>
<gene>
    <name evidence="1" type="ORF">SLEP1_g5354</name>
</gene>
<organism evidence="1 2">
    <name type="scientific">Rubroshorea leprosula</name>
    <dbReference type="NCBI Taxonomy" id="152421"/>
    <lineage>
        <taxon>Eukaryota</taxon>
        <taxon>Viridiplantae</taxon>
        <taxon>Streptophyta</taxon>
        <taxon>Embryophyta</taxon>
        <taxon>Tracheophyta</taxon>
        <taxon>Spermatophyta</taxon>
        <taxon>Magnoliopsida</taxon>
        <taxon>eudicotyledons</taxon>
        <taxon>Gunneridae</taxon>
        <taxon>Pentapetalae</taxon>
        <taxon>rosids</taxon>
        <taxon>malvids</taxon>
        <taxon>Malvales</taxon>
        <taxon>Dipterocarpaceae</taxon>
        <taxon>Rubroshorea</taxon>
    </lineage>
</organism>
<proteinExistence type="predicted"/>
<dbReference type="Proteomes" id="UP001054252">
    <property type="component" value="Unassembled WGS sequence"/>
</dbReference>
<reference evidence="1 2" key="1">
    <citation type="journal article" date="2021" name="Commun. Biol.">
        <title>The genome of Shorea leprosula (Dipterocarpaceae) highlights the ecological relevance of drought in aseasonal tropical rainforests.</title>
        <authorList>
            <person name="Ng K.K.S."/>
            <person name="Kobayashi M.J."/>
            <person name="Fawcett J.A."/>
            <person name="Hatakeyama M."/>
            <person name="Paape T."/>
            <person name="Ng C.H."/>
            <person name="Ang C.C."/>
            <person name="Tnah L.H."/>
            <person name="Lee C.T."/>
            <person name="Nishiyama T."/>
            <person name="Sese J."/>
            <person name="O'Brien M.J."/>
            <person name="Copetti D."/>
            <person name="Mohd Noor M.I."/>
            <person name="Ong R.C."/>
            <person name="Putra M."/>
            <person name="Sireger I.Z."/>
            <person name="Indrioko S."/>
            <person name="Kosugi Y."/>
            <person name="Izuno A."/>
            <person name="Isagi Y."/>
            <person name="Lee S.L."/>
            <person name="Shimizu K.K."/>
        </authorList>
    </citation>
    <scope>NUCLEOTIDE SEQUENCE [LARGE SCALE GENOMIC DNA]</scope>
    <source>
        <strain evidence="1">214</strain>
    </source>
</reference>
<accession>A0AAV5I0M2</accession>
<protein>
    <submittedName>
        <fullName evidence="1">Uncharacterized protein</fullName>
    </submittedName>
</protein>
<evidence type="ECO:0000313" key="2">
    <source>
        <dbReference type="Proteomes" id="UP001054252"/>
    </source>
</evidence>
<name>A0AAV5I0M2_9ROSI</name>
<dbReference type="AlphaFoldDB" id="A0AAV5I0M2"/>
<evidence type="ECO:0000313" key="1">
    <source>
        <dbReference type="EMBL" id="GKU91487.1"/>
    </source>
</evidence>
<keyword evidence="2" id="KW-1185">Reference proteome</keyword>
<dbReference type="EMBL" id="BPVZ01000005">
    <property type="protein sequence ID" value="GKU91487.1"/>
    <property type="molecule type" value="Genomic_DNA"/>
</dbReference>